<dbReference type="EMBL" id="JAPDDR010000002">
    <property type="protein sequence ID" value="MCW1912631.1"/>
    <property type="molecule type" value="Genomic_DNA"/>
</dbReference>
<feature type="transmembrane region" description="Helical" evidence="2">
    <location>
        <begin position="31"/>
        <end position="51"/>
    </location>
</feature>
<organism evidence="3 4">
    <name type="scientific">Luteolibacter rhizosphaerae</name>
    <dbReference type="NCBI Taxonomy" id="2989719"/>
    <lineage>
        <taxon>Bacteria</taxon>
        <taxon>Pseudomonadati</taxon>
        <taxon>Verrucomicrobiota</taxon>
        <taxon>Verrucomicrobiia</taxon>
        <taxon>Verrucomicrobiales</taxon>
        <taxon>Verrucomicrobiaceae</taxon>
        <taxon>Luteolibacter</taxon>
    </lineage>
</organism>
<gene>
    <name evidence="3" type="ORF">OJ996_03530</name>
</gene>
<feature type="region of interest" description="Disordered" evidence="1">
    <location>
        <begin position="51"/>
        <end position="73"/>
    </location>
</feature>
<feature type="compositionally biased region" description="Basic residues" evidence="1">
    <location>
        <begin position="1"/>
        <end position="11"/>
    </location>
</feature>
<keyword evidence="4" id="KW-1185">Reference proteome</keyword>
<proteinExistence type="predicted"/>
<comment type="caution">
    <text evidence="3">The sequence shown here is derived from an EMBL/GenBank/DDBJ whole genome shotgun (WGS) entry which is preliminary data.</text>
</comment>
<protein>
    <submittedName>
        <fullName evidence="3">Uncharacterized protein</fullName>
    </submittedName>
</protein>
<dbReference type="RefSeq" id="WP_264511227.1">
    <property type="nucleotide sequence ID" value="NZ_JAPDDR010000002.1"/>
</dbReference>
<name>A0ABT3FZE1_9BACT</name>
<feature type="compositionally biased region" description="Basic and acidic residues" evidence="1">
    <location>
        <begin position="53"/>
        <end position="63"/>
    </location>
</feature>
<keyword evidence="2" id="KW-1133">Transmembrane helix</keyword>
<keyword evidence="2" id="KW-0472">Membrane</keyword>
<evidence type="ECO:0000313" key="4">
    <source>
        <dbReference type="Proteomes" id="UP001165653"/>
    </source>
</evidence>
<evidence type="ECO:0000256" key="2">
    <source>
        <dbReference type="SAM" id="Phobius"/>
    </source>
</evidence>
<dbReference type="Proteomes" id="UP001165653">
    <property type="component" value="Unassembled WGS sequence"/>
</dbReference>
<accession>A0ABT3FZE1</accession>
<keyword evidence="2" id="KW-0812">Transmembrane</keyword>
<evidence type="ECO:0000313" key="3">
    <source>
        <dbReference type="EMBL" id="MCW1912631.1"/>
    </source>
</evidence>
<sequence>MTRGIVRRYNRNRCATTGTPSAGERDMKIRFSAFFAVAILAATQLSCTSMIENGHDHSHDPKFKKERRSFGSN</sequence>
<reference evidence="3" key="1">
    <citation type="submission" date="2022-10" db="EMBL/GenBank/DDBJ databases">
        <title>Luteolibacter sp. GHJ8, whole genome shotgun sequencing project.</title>
        <authorList>
            <person name="Zhao G."/>
            <person name="Shen L."/>
        </authorList>
    </citation>
    <scope>NUCLEOTIDE SEQUENCE</scope>
    <source>
        <strain evidence="3">GHJ8</strain>
    </source>
</reference>
<feature type="region of interest" description="Disordered" evidence="1">
    <location>
        <begin position="1"/>
        <end position="22"/>
    </location>
</feature>
<evidence type="ECO:0000256" key="1">
    <source>
        <dbReference type="SAM" id="MobiDB-lite"/>
    </source>
</evidence>